<evidence type="ECO:0000313" key="2">
    <source>
        <dbReference type="Proteomes" id="UP000195913"/>
    </source>
</evidence>
<dbReference type="Proteomes" id="UP000195913">
    <property type="component" value="Unassembled WGS sequence"/>
</dbReference>
<accession>A0A1R4FEY9</accession>
<evidence type="ECO:0000313" key="1">
    <source>
        <dbReference type="EMBL" id="SJM54456.1"/>
    </source>
</evidence>
<name>A0A1R4FEY9_9MICC</name>
<organism evidence="1 2">
    <name type="scientific">Arthrobacter rhombi</name>
    <dbReference type="NCBI Taxonomy" id="71253"/>
    <lineage>
        <taxon>Bacteria</taxon>
        <taxon>Bacillati</taxon>
        <taxon>Actinomycetota</taxon>
        <taxon>Actinomycetes</taxon>
        <taxon>Micrococcales</taxon>
        <taxon>Micrococcaceae</taxon>
        <taxon>Arthrobacter</taxon>
    </lineage>
</organism>
<dbReference type="AlphaFoldDB" id="A0A1R4FEY9"/>
<proteinExistence type="predicted"/>
<protein>
    <submittedName>
        <fullName evidence="1">Uncharacterized protein</fullName>
    </submittedName>
</protein>
<dbReference type="EMBL" id="FUHW01000016">
    <property type="protein sequence ID" value="SJM54456.1"/>
    <property type="molecule type" value="Genomic_DNA"/>
</dbReference>
<reference evidence="1 2" key="1">
    <citation type="submission" date="2017-02" db="EMBL/GenBank/DDBJ databases">
        <authorList>
            <person name="Peterson S.W."/>
        </authorList>
    </citation>
    <scope>NUCLEOTIDE SEQUENCE [LARGE SCALE GENOMIC DNA]</scope>
    <source>
        <strain evidence="1 2">B Ar 00.02</strain>
    </source>
</reference>
<sequence length="47" mass="5228">MHDVFLSGCCITMQQILGHAVARDEVDPDEVAESSVDEIFLPLVLRK</sequence>
<gene>
    <name evidence="1" type="ORF">FM101_03620</name>
</gene>
<keyword evidence="2" id="KW-1185">Reference proteome</keyword>